<keyword evidence="1" id="KW-0472">Membrane</keyword>
<gene>
    <name evidence="2" type="ORF">SAMN02799615_02882</name>
</gene>
<keyword evidence="3" id="KW-1185">Reference proteome</keyword>
<dbReference type="STRING" id="500610.SAMN02799615_02882"/>
<feature type="transmembrane region" description="Helical" evidence="1">
    <location>
        <begin position="125"/>
        <end position="146"/>
    </location>
</feature>
<dbReference type="RefSeq" id="WP_026635007.1">
    <property type="nucleotide sequence ID" value="NZ_FONH01000011.1"/>
</dbReference>
<keyword evidence="1" id="KW-0812">Transmembrane</keyword>
<accession>A0A1I2HAA7</accession>
<protein>
    <submittedName>
        <fullName evidence="2">Uncharacterized protein</fullName>
    </submittedName>
</protein>
<feature type="transmembrane region" description="Helical" evidence="1">
    <location>
        <begin position="199"/>
        <end position="223"/>
    </location>
</feature>
<reference evidence="3" key="1">
    <citation type="submission" date="2016-10" db="EMBL/GenBank/DDBJ databases">
        <authorList>
            <person name="Varghese N."/>
            <person name="Submissions S."/>
        </authorList>
    </citation>
    <scope>NUCLEOTIDE SEQUENCE [LARGE SCALE GENOMIC DNA]</scope>
    <source>
        <strain evidence="3">UNC178MFTsu3.1</strain>
    </source>
</reference>
<evidence type="ECO:0000313" key="2">
    <source>
        <dbReference type="EMBL" id="SFF25551.1"/>
    </source>
</evidence>
<feature type="transmembrane region" description="Helical" evidence="1">
    <location>
        <begin position="55"/>
        <end position="74"/>
    </location>
</feature>
<feature type="transmembrane region" description="Helical" evidence="1">
    <location>
        <begin position="235"/>
        <end position="260"/>
    </location>
</feature>
<feature type="transmembrane region" description="Helical" evidence="1">
    <location>
        <begin position="12"/>
        <end position="35"/>
    </location>
</feature>
<feature type="transmembrane region" description="Helical" evidence="1">
    <location>
        <begin position="167"/>
        <end position="187"/>
    </location>
</feature>
<feature type="transmembrane region" description="Helical" evidence="1">
    <location>
        <begin position="86"/>
        <end position="113"/>
    </location>
</feature>
<evidence type="ECO:0000256" key="1">
    <source>
        <dbReference type="SAM" id="Phobius"/>
    </source>
</evidence>
<name>A0A1I2HAA7_9GAMM</name>
<keyword evidence="1" id="KW-1133">Transmembrane helix</keyword>
<feature type="transmembrane region" description="Helical" evidence="1">
    <location>
        <begin position="272"/>
        <end position="294"/>
    </location>
</feature>
<dbReference type="Proteomes" id="UP000199477">
    <property type="component" value="Unassembled WGS sequence"/>
</dbReference>
<proteinExistence type="predicted"/>
<dbReference type="AlphaFoldDB" id="A0A1I2HAA7"/>
<sequence>MLHPAQRSNLPWLAAITSMLVVLVWHCLTFGMMVLRAPSDNEQILSFVAMTIRTVGEGVLVHGGLAFLVAQWRGERSEEWAFRRPLLLAGVFAGGLLVWSLLAMFLYQGLFLLMGPEQMGSWLRIWMFVLGLVIAPLQVWSSWRLALLVCREDAIATPPQSGLRLRAAGLAAWMQAAGTVLGVSMLLPLANAFDAYSPVVWLSSWAGALLAGALTFGGAWLALPRHLSRLRAGRLLGAGVLTFVFAYALAVGVGVAALVLALGGQSMDQTAAIVLMVMLGVLPLLGMFGFQWLWTRVLYSKIRRALTT</sequence>
<organism evidence="2 3">
    <name type="scientific">Dyella marensis</name>
    <dbReference type="NCBI Taxonomy" id="500610"/>
    <lineage>
        <taxon>Bacteria</taxon>
        <taxon>Pseudomonadati</taxon>
        <taxon>Pseudomonadota</taxon>
        <taxon>Gammaproteobacteria</taxon>
        <taxon>Lysobacterales</taxon>
        <taxon>Rhodanobacteraceae</taxon>
        <taxon>Dyella</taxon>
    </lineage>
</organism>
<evidence type="ECO:0000313" key="3">
    <source>
        <dbReference type="Proteomes" id="UP000199477"/>
    </source>
</evidence>
<dbReference type="EMBL" id="FONH01000011">
    <property type="protein sequence ID" value="SFF25551.1"/>
    <property type="molecule type" value="Genomic_DNA"/>
</dbReference>